<dbReference type="AlphaFoldDB" id="A0A383VAX8"/>
<keyword evidence="2" id="KW-1185">Reference proteome</keyword>
<evidence type="ECO:0000313" key="1">
    <source>
        <dbReference type="EMBL" id="SZX61912.1"/>
    </source>
</evidence>
<accession>A0A383VAX8</accession>
<protein>
    <submittedName>
        <fullName evidence="1">Uncharacterized protein</fullName>
    </submittedName>
</protein>
<dbReference type="EMBL" id="FNXT01000184">
    <property type="protein sequence ID" value="SZX61912.1"/>
    <property type="molecule type" value="Genomic_DNA"/>
</dbReference>
<dbReference type="Proteomes" id="UP000256970">
    <property type="component" value="Unassembled WGS sequence"/>
</dbReference>
<reference evidence="1 2" key="1">
    <citation type="submission" date="2016-10" db="EMBL/GenBank/DDBJ databases">
        <authorList>
            <person name="Cai Z."/>
        </authorList>
    </citation>
    <scope>NUCLEOTIDE SEQUENCE [LARGE SCALE GENOMIC DNA]</scope>
</reference>
<evidence type="ECO:0000313" key="2">
    <source>
        <dbReference type="Proteomes" id="UP000256970"/>
    </source>
</evidence>
<dbReference type="SUPFAM" id="SSF158615">
    <property type="entry name" value="RbcX-like"/>
    <property type="match status" value="1"/>
</dbReference>
<proteinExistence type="predicted"/>
<name>A0A383VAX8_TETOB</name>
<organism evidence="1 2">
    <name type="scientific">Tetradesmus obliquus</name>
    <name type="common">Green alga</name>
    <name type="synonym">Acutodesmus obliquus</name>
    <dbReference type="NCBI Taxonomy" id="3088"/>
    <lineage>
        <taxon>Eukaryota</taxon>
        <taxon>Viridiplantae</taxon>
        <taxon>Chlorophyta</taxon>
        <taxon>core chlorophytes</taxon>
        <taxon>Chlorophyceae</taxon>
        <taxon>CS clade</taxon>
        <taxon>Sphaeropleales</taxon>
        <taxon>Scenedesmaceae</taxon>
        <taxon>Tetradesmus</taxon>
    </lineage>
</organism>
<sequence>MLEVSCTARTSQQQQQQRQQQQQQQQHAAHPTAARCRCCSYETQRLLKTLLTRQAVKTVLNYLSETNGELHFFLHNYLSEHPLPLAGETDADAWLVELASSPYTTVSDPRRSSVPTVAAQAAVMQGERAVSPRDVADRIMGLREHIAQEMQEELGAIHGANSDVNRRALEKTMTDFTVEPGANAQQRD</sequence>
<dbReference type="InterPro" id="IPR038052">
    <property type="entry name" value="Chaperonin_RbcX_sf"/>
</dbReference>
<gene>
    <name evidence="1" type="ORF">BQ4739_LOCUS2466</name>
</gene>
<dbReference type="Gene3D" id="1.10.1200.210">
    <property type="entry name" value="Chaperonin-like RbcX"/>
    <property type="match status" value="1"/>
</dbReference>